<dbReference type="GO" id="GO:0043022">
    <property type="term" value="F:ribosome binding"/>
    <property type="evidence" value="ECO:0007669"/>
    <property type="project" value="TreeGrafter"/>
</dbReference>
<dbReference type="InterPro" id="IPR027417">
    <property type="entry name" value="P-loop_NTPase"/>
</dbReference>
<organism evidence="10 11">
    <name type="scientific">Candidatus Segetimicrobium genomatis</name>
    <dbReference type="NCBI Taxonomy" id="2569760"/>
    <lineage>
        <taxon>Bacteria</taxon>
        <taxon>Bacillati</taxon>
        <taxon>Candidatus Sysuimicrobiota</taxon>
        <taxon>Candidatus Sysuimicrobiia</taxon>
        <taxon>Candidatus Sysuimicrobiales</taxon>
        <taxon>Candidatus Segetimicrobiaceae</taxon>
        <taxon>Candidatus Segetimicrobium</taxon>
    </lineage>
</organism>
<dbReference type="GO" id="GO:0005737">
    <property type="term" value="C:cytoplasm"/>
    <property type="evidence" value="ECO:0007669"/>
    <property type="project" value="UniProtKB-SubCell"/>
</dbReference>
<feature type="binding site" evidence="7">
    <location>
        <begin position="267"/>
        <end position="270"/>
    </location>
    <ligand>
        <name>GTP</name>
        <dbReference type="ChEBI" id="CHEBI:37565"/>
    </ligand>
</feature>
<feature type="binding site" evidence="8">
    <location>
        <position position="181"/>
    </location>
    <ligand>
        <name>Mg(2+)</name>
        <dbReference type="ChEBI" id="CHEBI:18420"/>
    </ligand>
</feature>
<comment type="cofactor">
    <cofactor evidence="8">
        <name>Mg(2+)</name>
        <dbReference type="ChEBI" id="CHEBI:18420"/>
    </cofactor>
</comment>
<dbReference type="Gene3D" id="6.10.250.2860">
    <property type="match status" value="1"/>
</dbReference>
<dbReference type="PRINTS" id="PR00326">
    <property type="entry name" value="GTP1OBG"/>
</dbReference>
<sequence length="371" mass="41102">RPHPATFVGSGKVEAIRARVLETGADLVIFDDELSPAQQRNLERQLDTKVLDRTALVLDIFAQRARTREGYLQVELAQTTYLLPRLTGRGVVLSRLGGGIGTRGPGETKLEADRRRIRARITDLQRAIGAMRQHRRLQRQTREEAALPVVALIGYTNAGKSSLLNSLTDAHIMTADKLFATLDPTVRKALLPNHRPVLFVDTVGFIQKLPHDLVAAFRATLEEVVEADLLVHVIDGSHPRWAEQMTAVEEVLHDLGAEGTPQVYAVNKVDVITSEVLRDIVAEVADAVPISALRQIGLLNLLRRISQRLPDPARRIRLVIPYADGRVLAQVYAHGRVLRREDGDHAMTVEVEVPSAVVERLKPYVQDPEGA</sequence>
<dbReference type="InterPro" id="IPR025121">
    <property type="entry name" value="GTPase_HflX_N"/>
</dbReference>
<dbReference type="Pfam" id="PF13167">
    <property type="entry name" value="GTP-bdg_N"/>
    <property type="match status" value="1"/>
</dbReference>
<keyword evidence="4 7" id="KW-0547">Nucleotide-binding</keyword>
<dbReference type="PANTHER" id="PTHR10229">
    <property type="entry name" value="GTP-BINDING PROTEIN HFLX"/>
    <property type="match status" value="1"/>
</dbReference>
<feature type="binding site" evidence="7">
    <location>
        <begin position="179"/>
        <end position="183"/>
    </location>
    <ligand>
        <name>GTP</name>
        <dbReference type="ChEBI" id="CHEBI:37565"/>
    </ligand>
</feature>
<comment type="subcellular location">
    <subcellularLocation>
        <location evidence="1">Cytoplasm</location>
    </subcellularLocation>
</comment>
<feature type="binding site" evidence="7">
    <location>
        <begin position="291"/>
        <end position="293"/>
    </location>
    <ligand>
        <name>GTP</name>
        <dbReference type="ChEBI" id="CHEBI:37565"/>
    </ligand>
</feature>
<dbReference type="CDD" id="cd01878">
    <property type="entry name" value="HflX"/>
    <property type="match status" value="1"/>
</dbReference>
<dbReference type="NCBIfam" id="TIGR03156">
    <property type="entry name" value="GTP_HflX"/>
    <property type="match status" value="1"/>
</dbReference>
<protein>
    <submittedName>
        <fullName evidence="10">GTPase HflX</fullName>
    </submittedName>
</protein>
<accession>A0A537J673</accession>
<keyword evidence="6 7" id="KW-0342">GTP-binding</keyword>
<name>A0A537J673_9BACT</name>
<dbReference type="Gene3D" id="3.40.50.11060">
    <property type="entry name" value="GTPase HflX, N-terminal domain"/>
    <property type="match status" value="1"/>
</dbReference>
<dbReference type="PIRSF" id="PIRSF006809">
    <property type="entry name" value="GTP-binding_hflX_prd"/>
    <property type="match status" value="1"/>
</dbReference>
<dbReference type="GO" id="GO:0046872">
    <property type="term" value="F:metal ion binding"/>
    <property type="evidence" value="ECO:0007669"/>
    <property type="project" value="UniProtKB-KW"/>
</dbReference>
<dbReference type="FunFam" id="3.40.50.11060:FF:000001">
    <property type="entry name" value="GTPase HflX"/>
    <property type="match status" value="1"/>
</dbReference>
<evidence type="ECO:0000256" key="3">
    <source>
        <dbReference type="ARBA" id="ARBA00022723"/>
    </source>
</evidence>
<dbReference type="InterPro" id="IPR042108">
    <property type="entry name" value="GTPase_HflX_N_sf"/>
</dbReference>
<dbReference type="AlphaFoldDB" id="A0A537J673"/>
<feature type="binding site" evidence="8">
    <location>
        <position position="161"/>
    </location>
    <ligand>
        <name>Mg(2+)</name>
        <dbReference type="ChEBI" id="CHEBI:18420"/>
    </ligand>
</feature>
<dbReference type="InterPro" id="IPR016496">
    <property type="entry name" value="GTPase_HflX"/>
</dbReference>
<dbReference type="PROSITE" id="PS51705">
    <property type="entry name" value="G_HFLX"/>
    <property type="match status" value="1"/>
</dbReference>
<evidence type="ECO:0000256" key="2">
    <source>
        <dbReference type="ARBA" id="ARBA00022490"/>
    </source>
</evidence>
<comment type="caution">
    <text evidence="10">The sequence shown here is derived from an EMBL/GenBank/DDBJ whole genome shotgun (WGS) entry which is preliminary data.</text>
</comment>
<reference evidence="10 11" key="1">
    <citation type="journal article" date="2019" name="Nat. Microbiol.">
        <title>Mediterranean grassland soil C-N compound turnover is dependent on rainfall and depth, and is mediated by genomically divergent microorganisms.</title>
        <authorList>
            <person name="Diamond S."/>
            <person name="Andeer P.F."/>
            <person name="Li Z."/>
            <person name="Crits-Christoph A."/>
            <person name="Burstein D."/>
            <person name="Anantharaman K."/>
            <person name="Lane K.R."/>
            <person name="Thomas B.C."/>
            <person name="Pan C."/>
            <person name="Northen T.R."/>
            <person name="Banfield J.F."/>
        </authorList>
    </citation>
    <scope>NUCLEOTIDE SEQUENCE [LARGE SCALE GENOMIC DNA]</scope>
    <source>
        <strain evidence="10">NP_7</strain>
    </source>
</reference>
<gene>
    <name evidence="10" type="primary">hflX</name>
    <name evidence="10" type="ORF">E6H04_11220</name>
</gene>
<evidence type="ECO:0000256" key="5">
    <source>
        <dbReference type="ARBA" id="ARBA00022842"/>
    </source>
</evidence>
<dbReference type="Gene3D" id="3.40.50.300">
    <property type="entry name" value="P-loop containing nucleotide triphosphate hydrolases"/>
    <property type="match status" value="1"/>
</dbReference>
<dbReference type="InterPro" id="IPR032305">
    <property type="entry name" value="GTP-bd_M"/>
</dbReference>
<dbReference type="Pfam" id="PF16360">
    <property type="entry name" value="GTP-bdg_M"/>
    <property type="match status" value="1"/>
</dbReference>
<keyword evidence="5 8" id="KW-0460">Magnesium</keyword>
<evidence type="ECO:0000256" key="7">
    <source>
        <dbReference type="PIRSR" id="PIRSR006809-1"/>
    </source>
</evidence>
<evidence type="ECO:0000313" key="11">
    <source>
        <dbReference type="Proteomes" id="UP000320048"/>
    </source>
</evidence>
<dbReference type="GO" id="GO:0005525">
    <property type="term" value="F:GTP binding"/>
    <property type="evidence" value="ECO:0007669"/>
    <property type="project" value="UniProtKB-KW"/>
</dbReference>
<proteinExistence type="inferred from homology"/>
<feature type="domain" description="Hflx-type G" evidence="9">
    <location>
        <begin position="148"/>
        <end position="310"/>
    </location>
</feature>
<dbReference type="Proteomes" id="UP000320048">
    <property type="component" value="Unassembled WGS sequence"/>
</dbReference>
<keyword evidence="2" id="KW-0963">Cytoplasm</keyword>
<evidence type="ECO:0000256" key="1">
    <source>
        <dbReference type="ARBA" id="ARBA00004496"/>
    </source>
</evidence>
<evidence type="ECO:0000256" key="6">
    <source>
        <dbReference type="ARBA" id="ARBA00023134"/>
    </source>
</evidence>
<evidence type="ECO:0000256" key="4">
    <source>
        <dbReference type="ARBA" id="ARBA00022741"/>
    </source>
</evidence>
<keyword evidence="3 8" id="KW-0479">Metal-binding</keyword>
<evidence type="ECO:0000313" key="10">
    <source>
        <dbReference type="EMBL" id="TMI79058.1"/>
    </source>
</evidence>
<dbReference type="Pfam" id="PF01926">
    <property type="entry name" value="MMR_HSR1"/>
    <property type="match status" value="1"/>
</dbReference>
<evidence type="ECO:0000259" key="9">
    <source>
        <dbReference type="PROSITE" id="PS51705"/>
    </source>
</evidence>
<dbReference type="InterPro" id="IPR006073">
    <property type="entry name" value="GTP-bd"/>
</dbReference>
<feature type="binding site" evidence="7">
    <location>
        <begin position="154"/>
        <end position="161"/>
    </location>
    <ligand>
        <name>GTP</name>
        <dbReference type="ChEBI" id="CHEBI:37565"/>
    </ligand>
</feature>
<feature type="non-terminal residue" evidence="10">
    <location>
        <position position="1"/>
    </location>
</feature>
<dbReference type="EMBL" id="VBAO01000317">
    <property type="protein sequence ID" value="TMI79058.1"/>
    <property type="molecule type" value="Genomic_DNA"/>
</dbReference>
<dbReference type="HAMAP" id="MF_00900">
    <property type="entry name" value="GTPase_HflX"/>
    <property type="match status" value="1"/>
</dbReference>
<evidence type="ECO:0000256" key="8">
    <source>
        <dbReference type="PIRSR" id="PIRSR006809-2"/>
    </source>
</evidence>
<feature type="binding site" evidence="7">
    <location>
        <begin position="201"/>
        <end position="204"/>
    </location>
    <ligand>
        <name>GTP</name>
        <dbReference type="ChEBI" id="CHEBI:37565"/>
    </ligand>
</feature>
<dbReference type="InterPro" id="IPR030394">
    <property type="entry name" value="G_HFLX_dom"/>
</dbReference>
<dbReference type="SUPFAM" id="SSF52540">
    <property type="entry name" value="P-loop containing nucleoside triphosphate hydrolases"/>
    <property type="match status" value="1"/>
</dbReference>
<dbReference type="PANTHER" id="PTHR10229:SF0">
    <property type="entry name" value="GTP-BINDING PROTEIN 6-RELATED"/>
    <property type="match status" value="1"/>
</dbReference>